<comment type="caution">
    <text evidence="1">The sequence shown here is derived from an EMBL/GenBank/DDBJ whole genome shotgun (WGS) entry which is preliminary data.</text>
</comment>
<proteinExistence type="predicted"/>
<keyword evidence="2" id="KW-1185">Reference proteome</keyword>
<name>A0A6G1CA06_9ORYZ</name>
<accession>A0A6G1CA06</accession>
<protein>
    <submittedName>
        <fullName evidence="1">Uncharacterized protein</fullName>
    </submittedName>
</protein>
<evidence type="ECO:0000313" key="2">
    <source>
        <dbReference type="Proteomes" id="UP000479710"/>
    </source>
</evidence>
<evidence type="ECO:0000313" key="1">
    <source>
        <dbReference type="EMBL" id="KAF0896443.1"/>
    </source>
</evidence>
<dbReference type="AlphaFoldDB" id="A0A6G1CA06"/>
<dbReference type="EMBL" id="SPHZ02000010">
    <property type="protein sequence ID" value="KAF0896443.1"/>
    <property type="molecule type" value="Genomic_DNA"/>
</dbReference>
<gene>
    <name evidence="1" type="ORF">E2562_024312</name>
</gene>
<dbReference type="OrthoDB" id="2013098at2759"/>
<dbReference type="Proteomes" id="UP000479710">
    <property type="component" value="Unassembled WGS sequence"/>
</dbReference>
<organism evidence="1 2">
    <name type="scientific">Oryza meyeriana var. granulata</name>
    <dbReference type="NCBI Taxonomy" id="110450"/>
    <lineage>
        <taxon>Eukaryota</taxon>
        <taxon>Viridiplantae</taxon>
        <taxon>Streptophyta</taxon>
        <taxon>Embryophyta</taxon>
        <taxon>Tracheophyta</taxon>
        <taxon>Spermatophyta</taxon>
        <taxon>Magnoliopsida</taxon>
        <taxon>Liliopsida</taxon>
        <taxon>Poales</taxon>
        <taxon>Poaceae</taxon>
        <taxon>BOP clade</taxon>
        <taxon>Oryzoideae</taxon>
        <taxon>Oryzeae</taxon>
        <taxon>Oryzinae</taxon>
        <taxon>Oryza</taxon>
        <taxon>Oryza meyeriana</taxon>
    </lineage>
</organism>
<sequence length="100" mass="10480">MFCQLISDLRPVNAIIGGDNGAGLRVLGIGAVNTDMNNVYYVPGINANLVSVKQITADGMKIQIEGGVCTITRGSDGCVVGKAHMSGGVYEVEFLKVHLN</sequence>
<reference evidence="1 2" key="1">
    <citation type="submission" date="2019-11" db="EMBL/GenBank/DDBJ databases">
        <title>Whole genome sequence of Oryza granulata.</title>
        <authorList>
            <person name="Li W."/>
        </authorList>
    </citation>
    <scope>NUCLEOTIDE SEQUENCE [LARGE SCALE GENOMIC DNA]</scope>
    <source>
        <strain evidence="2">cv. Menghai</strain>
        <tissue evidence="1">Leaf</tissue>
    </source>
</reference>